<dbReference type="RefSeq" id="WP_257442435.1">
    <property type="nucleotide sequence ID" value="NZ_JANIPJ010000002.1"/>
</dbReference>
<comment type="caution">
    <text evidence="6">The sequence shown here is derived from an EMBL/GenBank/DDBJ whole genome shotgun (WGS) entry which is preliminary data.</text>
</comment>
<evidence type="ECO:0000313" key="6">
    <source>
        <dbReference type="EMBL" id="MCR2802730.1"/>
    </source>
</evidence>
<evidence type="ECO:0000256" key="2">
    <source>
        <dbReference type="ARBA" id="ARBA00022679"/>
    </source>
</evidence>
<dbReference type="PANTHER" id="PTHR12684:SF2">
    <property type="entry name" value="TRNA 2'-PHOSPHOTRANSFERASE 1"/>
    <property type="match status" value="1"/>
</dbReference>
<dbReference type="HAMAP" id="MF_00299">
    <property type="entry name" value="KptA"/>
    <property type="match status" value="1"/>
</dbReference>
<dbReference type="Gene3D" id="1.10.10.970">
    <property type="entry name" value="RNA 2'-phosphotransferase, Tpt1/KptA family, N-terminal domain"/>
    <property type="match status" value="1"/>
</dbReference>
<keyword evidence="2 5" id="KW-0808">Transferase</keyword>
<dbReference type="GO" id="GO:0003950">
    <property type="term" value="F:NAD+ poly-ADP-ribosyltransferase activity"/>
    <property type="evidence" value="ECO:0007669"/>
    <property type="project" value="InterPro"/>
</dbReference>
<proteinExistence type="inferred from homology"/>
<gene>
    <name evidence="5" type="primary">kptA</name>
    <name evidence="6" type="ORF">NQZ67_02440</name>
</gene>
<evidence type="ECO:0000256" key="5">
    <source>
        <dbReference type="HAMAP-Rule" id="MF_00299"/>
    </source>
</evidence>
<dbReference type="SUPFAM" id="SSF56399">
    <property type="entry name" value="ADP-ribosylation"/>
    <property type="match status" value="1"/>
</dbReference>
<comment type="function">
    <text evidence="4 5">Removes the 2'-phosphate from RNA via an intermediate in which the phosphate is ADP-ribosylated by NAD followed by a presumed transesterification to release the RNA and generate ADP-ribose 1''-2''-cyclic phosphate (APPR&gt;P). May function as an ADP-ribosylase.</text>
</comment>
<dbReference type="GO" id="GO:0006388">
    <property type="term" value="P:tRNA splicing, via endonucleolytic cleavage and ligation"/>
    <property type="evidence" value="ECO:0007669"/>
    <property type="project" value="UniProtKB-UniRule"/>
</dbReference>
<accession>A0A9X2S767</accession>
<reference evidence="6" key="1">
    <citation type="submission" date="2022-08" db="EMBL/GenBank/DDBJ databases">
        <title>The genomic sequence of strain Paenibacillus sp. SCIV0701.</title>
        <authorList>
            <person name="Zhao H."/>
        </authorList>
    </citation>
    <scope>NUCLEOTIDE SEQUENCE</scope>
    <source>
        <strain evidence="6">SCIV0701</strain>
    </source>
</reference>
<dbReference type="InterPro" id="IPR022928">
    <property type="entry name" value="RNA_2'-PTrans_KptA"/>
</dbReference>
<dbReference type="InterPro" id="IPR002745">
    <property type="entry name" value="Ptrans_KptA/Tpt1"/>
</dbReference>
<dbReference type="InterPro" id="IPR042080">
    <property type="entry name" value="RNA_2'-PTrans_N"/>
</dbReference>
<name>A0A9X2S767_9BACL</name>
<organism evidence="6 7">
    <name type="scientific">Paenibacillus soyae</name>
    <dbReference type="NCBI Taxonomy" id="2969249"/>
    <lineage>
        <taxon>Bacteria</taxon>
        <taxon>Bacillati</taxon>
        <taxon>Bacillota</taxon>
        <taxon>Bacilli</taxon>
        <taxon>Bacillales</taxon>
        <taxon>Paenibacillaceae</taxon>
        <taxon>Paenibacillus</taxon>
    </lineage>
</organism>
<protein>
    <recommendedName>
        <fullName evidence="5">Probable RNA 2'-phosphotransferase</fullName>
        <ecNumber evidence="5">2.7.1.-</ecNumber>
    </recommendedName>
</protein>
<dbReference type="Pfam" id="PF01885">
    <property type="entry name" value="PTS_2-RNA"/>
    <property type="match status" value="1"/>
</dbReference>
<sequence length="193" mass="21863">MQIKERGKAILQKPDYAKLSKEVSYALRHAPWVYELELDAEGWVAVGQLVHSLRTDRQWTLLTAEDVSAMAELSSKKRFEIQDGKIRALYGHSIPEKIVKKAEMPPNVVFHGTAGQLVKEILKSGLKPMARQYVHLSADRETALVVGKRKDPVPVLLCIDSRRAWQEGILFYRGNETVWLSDHVPSSYISLAE</sequence>
<comment type="similarity">
    <text evidence="1 5">Belongs to the KptA/TPT1 family.</text>
</comment>
<dbReference type="PANTHER" id="PTHR12684">
    <property type="entry name" value="PUTATIVE PHOSPHOTRANSFERASE"/>
    <property type="match status" value="1"/>
</dbReference>
<evidence type="ECO:0000256" key="4">
    <source>
        <dbReference type="ARBA" id="ARBA00025212"/>
    </source>
</evidence>
<dbReference type="EMBL" id="JANIPJ010000002">
    <property type="protein sequence ID" value="MCR2802730.1"/>
    <property type="molecule type" value="Genomic_DNA"/>
</dbReference>
<dbReference type="AlphaFoldDB" id="A0A9X2S767"/>
<keyword evidence="7" id="KW-1185">Reference proteome</keyword>
<dbReference type="EC" id="2.7.1.-" evidence="5"/>
<dbReference type="InterPro" id="IPR042081">
    <property type="entry name" value="RNA_2'-PTrans_C"/>
</dbReference>
<dbReference type="GO" id="GO:0000215">
    <property type="term" value="F:tRNA 2'-phosphotransferase activity"/>
    <property type="evidence" value="ECO:0007669"/>
    <property type="project" value="TreeGrafter"/>
</dbReference>
<evidence type="ECO:0000313" key="7">
    <source>
        <dbReference type="Proteomes" id="UP001141950"/>
    </source>
</evidence>
<dbReference type="Proteomes" id="UP001141950">
    <property type="component" value="Unassembled WGS sequence"/>
</dbReference>
<dbReference type="Gene3D" id="3.20.170.30">
    <property type="match status" value="1"/>
</dbReference>
<evidence type="ECO:0000256" key="3">
    <source>
        <dbReference type="ARBA" id="ARBA00023027"/>
    </source>
</evidence>
<evidence type="ECO:0000256" key="1">
    <source>
        <dbReference type="ARBA" id="ARBA00009836"/>
    </source>
</evidence>
<keyword evidence="3 5" id="KW-0520">NAD</keyword>